<feature type="region of interest" description="Disordered" evidence="1">
    <location>
        <begin position="40"/>
        <end position="97"/>
    </location>
</feature>
<evidence type="ECO:0008006" key="5">
    <source>
        <dbReference type="Google" id="ProtNLM"/>
    </source>
</evidence>
<accession>A0A9I9DER4</accession>
<protein>
    <recommendedName>
        <fullName evidence="5">Protein LONGIFOLIA 2</fullName>
    </recommendedName>
</protein>
<evidence type="ECO:0000313" key="4">
    <source>
        <dbReference type="EnsemblPlants" id="MELO3C017231.2.1"/>
    </source>
</evidence>
<evidence type="ECO:0000259" key="2">
    <source>
        <dbReference type="Pfam" id="PF14309"/>
    </source>
</evidence>
<dbReference type="PANTHER" id="PTHR31680">
    <property type="entry name" value="LONGIFOLIA PROTEIN"/>
    <property type="match status" value="1"/>
</dbReference>
<feature type="region of interest" description="Disordered" evidence="1">
    <location>
        <begin position="543"/>
        <end position="725"/>
    </location>
</feature>
<feature type="compositionally biased region" description="Polar residues" evidence="1">
    <location>
        <begin position="291"/>
        <end position="303"/>
    </location>
</feature>
<feature type="domain" description="DUF3741" evidence="3">
    <location>
        <begin position="313"/>
        <end position="334"/>
    </location>
</feature>
<dbReference type="PANTHER" id="PTHR31680:SF4">
    <property type="entry name" value="LONGIFOLIA PROTEIN"/>
    <property type="match status" value="1"/>
</dbReference>
<feature type="compositionally biased region" description="Basic and acidic residues" evidence="1">
    <location>
        <begin position="250"/>
        <end position="261"/>
    </location>
</feature>
<dbReference type="InterPro" id="IPR025486">
    <property type="entry name" value="DUF4378"/>
</dbReference>
<feature type="compositionally biased region" description="Polar residues" evidence="1">
    <location>
        <begin position="651"/>
        <end position="668"/>
    </location>
</feature>
<feature type="region of interest" description="Disordered" evidence="1">
    <location>
        <begin position="250"/>
        <end position="315"/>
    </location>
</feature>
<dbReference type="EnsemblPlants" id="MELO3C017231.2.1">
    <property type="protein sequence ID" value="MELO3C017231.2.1"/>
    <property type="gene ID" value="MELO3C017231.2"/>
</dbReference>
<reference evidence="4" key="1">
    <citation type="submission" date="2023-03" db="UniProtKB">
        <authorList>
            <consortium name="EnsemblPlants"/>
        </authorList>
    </citation>
    <scope>IDENTIFICATION</scope>
</reference>
<feature type="compositionally biased region" description="Polar residues" evidence="1">
    <location>
        <begin position="262"/>
        <end position="272"/>
    </location>
</feature>
<dbReference type="InterPro" id="IPR033334">
    <property type="entry name" value="LNG1/2"/>
</dbReference>
<evidence type="ECO:0000259" key="3">
    <source>
        <dbReference type="Pfam" id="PF14383"/>
    </source>
</evidence>
<dbReference type="Pfam" id="PF14383">
    <property type="entry name" value="VARLMGL"/>
    <property type="match status" value="1"/>
</dbReference>
<name>A0A9I9DER4_CUCME</name>
<feature type="compositionally biased region" description="Polar residues" evidence="1">
    <location>
        <begin position="477"/>
        <end position="493"/>
    </location>
</feature>
<dbReference type="GO" id="GO:0051513">
    <property type="term" value="P:regulation of monopolar cell growth"/>
    <property type="evidence" value="ECO:0007669"/>
    <property type="project" value="InterPro"/>
</dbReference>
<feature type="domain" description="DUF4378" evidence="2">
    <location>
        <begin position="863"/>
        <end position="1042"/>
    </location>
</feature>
<feature type="compositionally biased region" description="Basic and acidic residues" evidence="1">
    <location>
        <begin position="626"/>
        <end position="643"/>
    </location>
</feature>
<dbReference type="Gramene" id="MELO3C017231.2.1">
    <property type="protein sequence ID" value="MELO3C017231.2.1"/>
    <property type="gene ID" value="MELO3C017231.2"/>
</dbReference>
<feature type="region of interest" description="Disordered" evidence="1">
    <location>
        <begin position="477"/>
        <end position="498"/>
    </location>
</feature>
<sequence>MAGKLLHSLADDNPDLRKQIGCMTGIFNLFDRHNAITTKRISHKRLPPGHSQSNPGELVGTVHQEKPNESSLNENVNNKQSMPAESSRDSLSSCSSSLSSMDCNKTTQLEALSFSRTNIVESPSIGLPLDPLNTYNYSERHPFNIKHVVQDSMHREVRTSFVKMTDDDDFGYNVKHRDSPRPPPMSKCAEVSSRVARRHKQDVPIDIEESFRVLAKLKDASWNFNQATRCPTSACETEATHEKNLLSRDLRRLSYDGRERSQSSFESRNPKSSPKLKELPRLSLDSRETSACRNFQNTSGSTDESPDLHHSSGNQKRLPSVVAKLMGLETLPDTFSTADTQYCGETLTKSLESRKLKISASDKSLSKCPTSPRRKNHDLIRKPIQTSRLPVETAPWRKLDGTRVTKSIALRHVKSPGPSSTPAVHGEVEMKLKDLEFEQSSKDLRSLKKILEAIQSRALSEIENGERTSVFGIQRNQEPISSSPNQKTRLMSQRNRRSSVVVTSTSCAPNYSKAYEPPIIIMRPAKPVEKSVISTPVIQMDRFPVPHKLQNEGFEDNKKGSNNGETRARVPKSTQKKLAVITPEKKSISRNIRSPQTSSKPQLAPKERNKNSIKSSDSVSPRLRHGKFEVEKRSHPPKSDANKSKRRMKQTDSSSHCGKIKPTSSNIRQCDDPSSEMSNEPGILSYQSDDMTQRSDASLSLDSKMDVEVTSSTQSTEIDDSQQATETVELLTPCSVKKLSMVASSEDGSTVEQDAIALEHPSPVSVLDGSLYRDDEASPVKKITISLHGDESLDSIERRSEDQCNISDDIFVNPLVLNHNVEIDSMNFENIGDLIRKFGHLNSHHDEGEKDYNRLLCENTSPDHIYISEILLASGILLRDLGSDLTTFQLHPYGNPIDQELFFVLEKTKVGGLLPKEGFSPARASYSNREKFDRKLIFDAVNEILSEHLALIDGGSPEPWLKPTKIAKEAFSGQKILKHLCNEIEQFQAKKFRCNFDNMKDDSMSILQDDLMRQSRSWTNFQGDVYDVVLDVERSIFKDLRREGNEGVVTLFSEKMRWEKASIPMPSQHAKKSPKPKQ</sequence>
<feature type="compositionally biased region" description="Polar residues" evidence="1">
    <location>
        <begin position="69"/>
        <end position="84"/>
    </location>
</feature>
<dbReference type="Pfam" id="PF14309">
    <property type="entry name" value="DUF4378"/>
    <property type="match status" value="1"/>
</dbReference>
<evidence type="ECO:0000256" key="1">
    <source>
        <dbReference type="SAM" id="MobiDB-lite"/>
    </source>
</evidence>
<feature type="compositionally biased region" description="Polar residues" evidence="1">
    <location>
        <begin position="709"/>
        <end position="725"/>
    </location>
</feature>
<feature type="compositionally biased region" description="Basic and acidic residues" evidence="1">
    <location>
        <begin position="275"/>
        <end position="290"/>
    </location>
</feature>
<feature type="compositionally biased region" description="Polar residues" evidence="1">
    <location>
        <begin position="589"/>
        <end position="601"/>
    </location>
</feature>
<organism evidence="4">
    <name type="scientific">Cucumis melo</name>
    <name type="common">Muskmelon</name>
    <dbReference type="NCBI Taxonomy" id="3656"/>
    <lineage>
        <taxon>Eukaryota</taxon>
        <taxon>Viridiplantae</taxon>
        <taxon>Streptophyta</taxon>
        <taxon>Embryophyta</taxon>
        <taxon>Tracheophyta</taxon>
        <taxon>Spermatophyta</taxon>
        <taxon>Magnoliopsida</taxon>
        <taxon>eudicotyledons</taxon>
        <taxon>Gunneridae</taxon>
        <taxon>Pentapetalae</taxon>
        <taxon>rosids</taxon>
        <taxon>fabids</taxon>
        <taxon>Cucurbitales</taxon>
        <taxon>Cucurbitaceae</taxon>
        <taxon>Benincaseae</taxon>
        <taxon>Cucumis</taxon>
    </lineage>
</organism>
<feature type="compositionally biased region" description="Polar residues" evidence="1">
    <location>
        <begin position="685"/>
        <end position="701"/>
    </location>
</feature>
<proteinExistence type="predicted"/>
<dbReference type="AlphaFoldDB" id="A0A9I9DER4"/>
<dbReference type="InterPro" id="IPR032795">
    <property type="entry name" value="DUF3741-assoc"/>
</dbReference>